<accession>A0AA39MSS0</accession>
<dbReference type="GeneID" id="85367808"/>
<evidence type="ECO:0000313" key="1">
    <source>
        <dbReference type="EMBL" id="KAK0444903.1"/>
    </source>
</evidence>
<organism evidence="1 2">
    <name type="scientific">Armillaria tabescens</name>
    <name type="common">Ringless honey mushroom</name>
    <name type="synonym">Agaricus tabescens</name>
    <dbReference type="NCBI Taxonomy" id="1929756"/>
    <lineage>
        <taxon>Eukaryota</taxon>
        <taxon>Fungi</taxon>
        <taxon>Dikarya</taxon>
        <taxon>Basidiomycota</taxon>
        <taxon>Agaricomycotina</taxon>
        <taxon>Agaricomycetes</taxon>
        <taxon>Agaricomycetidae</taxon>
        <taxon>Agaricales</taxon>
        <taxon>Marasmiineae</taxon>
        <taxon>Physalacriaceae</taxon>
        <taxon>Desarmillaria</taxon>
    </lineage>
</organism>
<protein>
    <submittedName>
        <fullName evidence="1">Uncharacterized protein</fullName>
    </submittedName>
</protein>
<sequence length="157" mass="17835">MPYQGRSYATFRILPSHPLFRFRFLAATYVAIPHTDAFLICGMSGRRTVTIRAVQRLRVSLSTSTRALSASLYYPKTTVLPQNICITYYENYKSFKLRAVTIPRCTSLKTNQSLPPQHLSPHKPYLLHATCARIRGTVGSMCGYQTCAQRRFPEAEP</sequence>
<keyword evidence="2" id="KW-1185">Reference proteome</keyword>
<gene>
    <name evidence="1" type="ORF">EV420DRAFT_986751</name>
</gene>
<evidence type="ECO:0000313" key="2">
    <source>
        <dbReference type="Proteomes" id="UP001175211"/>
    </source>
</evidence>
<dbReference type="EMBL" id="JAUEPS010000052">
    <property type="protein sequence ID" value="KAK0444903.1"/>
    <property type="molecule type" value="Genomic_DNA"/>
</dbReference>
<proteinExistence type="predicted"/>
<dbReference type="RefSeq" id="XP_060325250.1">
    <property type="nucleotide sequence ID" value="XM_060484260.1"/>
</dbReference>
<dbReference type="Proteomes" id="UP001175211">
    <property type="component" value="Unassembled WGS sequence"/>
</dbReference>
<name>A0AA39MSS0_ARMTA</name>
<dbReference type="AlphaFoldDB" id="A0AA39MSS0"/>
<reference evidence="1" key="1">
    <citation type="submission" date="2023-06" db="EMBL/GenBank/DDBJ databases">
        <authorList>
            <consortium name="Lawrence Berkeley National Laboratory"/>
            <person name="Ahrendt S."/>
            <person name="Sahu N."/>
            <person name="Indic B."/>
            <person name="Wong-Bajracharya J."/>
            <person name="Merenyi Z."/>
            <person name="Ke H.-M."/>
            <person name="Monk M."/>
            <person name="Kocsube S."/>
            <person name="Drula E."/>
            <person name="Lipzen A."/>
            <person name="Balint B."/>
            <person name="Henrissat B."/>
            <person name="Andreopoulos B."/>
            <person name="Martin F.M."/>
            <person name="Harder C.B."/>
            <person name="Rigling D."/>
            <person name="Ford K.L."/>
            <person name="Foster G.D."/>
            <person name="Pangilinan J."/>
            <person name="Papanicolaou A."/>
            <person name="Barry K."/>
            <person name="LaButti K."/>
            <person name="Viragh M."/>
            <person name="Koriabine M."/>
            <person name="Yan M."/>
            <person name="Riley R."/>
            <person name="Champramary S."/>
            <person name="Plett K.L."/>
            <person name="Tsai I.J."/>
            <person name="Slot J."/>
            <person name="Sipos G."/>
            <person name="Plett J."/>
            <person name="Nagy L.G."/>
            <person name="Grigoriev I.V."/>
        </authorList>
    </citation>
    <scope>NUCLEOTIDE SEQUENCE</scope>
    <source>
        <strain evidence="1">CCBAS 213</strain>
    </source>
</reference>
<comment type="caution">
    <text evidence="1">The sequence shown here is derived from an EMBL/GenBank/DDBJ whole genome shotgun (WGS) entry which is preliminary data.</text>
</comment>